<dbReference type="Proteomes" id="UP000494040">
    <property type="component" value="Unassembled WGS sequence"/>
</dbReference>
<proteinExistence type="predicted"/>
<dbReference type="EnsemblMetazoa" id="XM_014398165.2">
    <property type="protein sequence ID" value="XP_014253651.1"/>
    <property type="gene ID" value="LOC106668948"/>
</dbReference>
<feature type="compositionally biased region" description="Low complexity" evidence="1">
    <location>
        <begin position="152"/>
        <end position="169"/>
    </location>
</feature>
<evidence type="ECO:0000313" key="2">
    <source>
        <dbReference type="EnsemblMetazoa" id="XP_014253651.1"/>
    </source>
</evidence>
<feature type="compositionally biased region" description="Low complexity" evidence="1">
    <location>
        <begin position="126"/>
        <end position="138"/>
    </location>
</feature>
<dbReference type="RefSeq" id="XP_014253651.1">
    <property type="nucleotide sequence ID" value="XM_014398165.2"/>
</dbReference>
<dbReference type="AlphaFoldDB" id="A0A8I6RYA8"/>
<dbReference type="GeneID" id="106668948"/>
<protein>
    <submittedName>
        <fullName evidence="2">Uncharacterized protein</fullName>
    </submittedName>
</protein>
<feature type="region of interest" description="Disordered" evidence="1">
    <location>
        <begin position="126"/>
        <end position="185"/>
    </location>
</feature>
<evidence type="ECO:0000313" key="3">
    <source>
        <dbReference type="Proteomes" id="UP000494040"/>
    </source>
</evidence>
<evidence type="ECO:0000256" key="1">
    <source>
        <dbReference type="SAM" id="MobiDB-lite"/>
    </source>
</evidence>
<sequence length="649" mass="72626">MPKKRGNNWTNREKPDVARARWQRRLDHILGVRRPIRRRRVAPSPVVAPAPAIDLHRRHRRSARLRPNYLTQLFRVEASMGGRVPMVKLTRLSPEVLARFVEEGAGPVPTVDEVELPDPRMKAFMRSLSLSPRSSASPHNERTGSRADASGSSSPSPDDSPVVLDPVEPQESAPQEGSSVGVADAPREGADIVRVSAARLHGRSLADSLKMIESFTSEYDRLIEAQIHSHSNGGSGQSSDSAGDLANLNNLQRLLTMPSTQNESISEPDSCDDTMDHSIPSTSNAEYNTLHVLQNKVHCMSGKTLKDEDDSPVETVKTPLTTDATENDETVVNEETPPQPTHKKAIDRLDNIYGLLNLFVTELVGMGRPPPPINVEINRLISFDRGLSNSTSIEFYEDIVFTNSTFFRTCERNPYNFTREIMDIIKLGNPNAEYKHLLAALFFACTTDSTWEDCVQLFHFTTLAECILAFHNMTLDICIIAHHAKLAIPSLEETDTLAEAFYIRHGVKNVMGVIGDMKIQCTTGTNIIIQLFCDSDFIVRDVFCCSEDLRPKKVFLKSPLYTTLYDRPKSENLILAGRYLKGLPFLKTVTYLNPEGNEELIQVLQQMQCTFNKIDERFPRLGNMPYPSFGHIVAMLVLYNITETGKHNV</sequence>
<name>A0A8I6RYA8_CIMLE</name>
<accession>A0A8I6RYA8</accession>
<dbReference type="OrthoDB" id="2668416at2759"/>
<keyword evidence="3" id="KW-1185">Reference proteome</keyword>
<reference evidence="2" key="1">
    <citation type="submission" date="2022-01" db="UniProtKB">
        <authorList>
            <consortium name="EnsemblMetazoa"/>
        </authorList>
    </citation>
    <scope>IDENTIFICATION</scope>
</reference>
<feature type="region of interest" description="Disordered" evidence="1">
    <location>
        <begin position="259"/>
        <end position="282"/>
    </location>
</feature>
<dbReference type="KEGG" id="clec:106668948"/>
<organism evidence="2 3">
    <name type="scientific">Cimex lectularius</name>
    <name type="common">Bed bug</name>
    <name type="synonym">Acanthia lectularia</name>
    <dbReference type="NCBI Taxonomy" id="79782"/>
    <lineage>
        <taxon>Eukaryota</taxon>
        <taxon>Metazoa</taxon>
        <taxon>Ecdysozoa</taxon>
        <taxon>Arthropoda</taxon>
        <taxon>Hexapoda</taxon>
        <taxon>Insecta</taxon>
        <taxon>Pterygota</taxon>
        <taxon>Neoptera</taxon>
        <taxon>Paraneoptera</taxon>
        <taxon>Hemiptera</taxon>
        <taxon>Heteroptera</taxon>
        <taxon>Panheteroptera</taxon>
        <taxon>Cimicomorpha</taxon>
        <taxon>Cimicidae</taxon>
        <taxon>Cimex</taxon>
    </lineage>
</organism>